<dbReference type="Gene3D" id="3.40.190.10">
    <property type="entry name" value="Periplasmic binding protein-like II"/>
    <property type="match status" value="2"/>
</dbReference>
<organism evidence="4 5">
    <name type="scientific">Spongiactinospora gelatinilytica</name>
    <dbReference type="NCBI Taxonomy" id="2666298"/>
    <lineage>
        <taxon>Bacteria</taxon>
        <taxon>Bacillati</taxon>
        <taxon>Actinomycetota</taxon>
        <taxon>Actinomycetes</taxon>
        <taxon>Streptosporangiales</taxon>
        <taxon>Streptosporangiaceae</taxon>
        <taxon>Spongiactinospora</taxon>
    </lineage>
</organism>
<accession>A0A2W2GCY7</accession>
<comment type="caution">
    <text evidence="4">The sequence shown here is derived from an EMBL/GenBank/DDBJ whole genome shotgun (WGS) entry which is preliminary data.</text>
</comment>
<keyword evidence="2" id="KW-0732">Signal</keyword>
<evidence type="ECO:0000256" key="2">
    <source>
        <dbReference type="SAM" id="SignalP"/>
    </source>
</evidence>
<dbReference type="EMBL" id="POUA01000103">
    <property type="protein sequence ID" value="PZG45692.1"/>
    <property type="molecule type" value="Genomic_DNA"/>
</dbReference>
<gene>
    <name evidence="4" type="ORF">C1I98_15185</name>
</gene>
<evidence type="ECO:0000313" key="4">
    <source>
        <dbReference type="EMBL" id="PZG45692.1"/>
    </source>
</evidence>
<feature type="signal peptide" evidence="2">
    <location>
        <begin position="1"/>
        <end position="21"/>
    </location>
</feature>
<sequence>MARRTRALLLTFALTSPALLAAAPGPARFAPAPTVEIWLDAETRADGVPSVELDPDQQVEIRWKGFTPGTRVVISQCRTPDLVGLFGLPSWGAGMFHCAHQIRRYAQTGADGEGKLSTVITTGMFQQTIISRGRGNEPFGCNGEYKGEEWESACVVTVSECEWDQPLTLTQDGTDWKLVPSPRTDLADPALAAASENLRFSNPDGVPVMTDWPPPPPMRVEVKVPDPLPIPERPEGAPISGAGSVNLSEVITDWLISIRRRTPARDVSYLRGTSVFGAGKLKQGFAGGFAEGADFAVVGTGLTPEETGGAVAYAPIALTGLSIANGVEYGGLGLATTRMSAASVTELLGLGTSLWSDSTLKGPTVDDNRGCGLPTLDARIVPRAGQSAQNKLISSWLAASLPPGRFAEVFSSEPGDLWLRPKANGEMYSAENGATAAEYIATLGGKGIKLVQADGKTYQESNAEKQNIGALGFTDITQVAAAREKGYVINSAPVKNAAGRYVLPTKEALLAAFETMTKNADGTYTPVFDRAGEADAYPLPMIHYIAVPAADASGRNPLPLEKRKTLAAFIEHLISDAGQAKAAELGAPALPRRLREQSEEVVRMLLEPGPESPGPTTPPP</sequence>
<dbReference type="Proteomes" id="UP000248544">
    <property type="component" value="Unassembled WGS sequence"/>
</dbReference>
<comment type="similarity">
    <text evidence="1">Belongs to the PstS family.</text>
</comment>
<dbReference type="Gene3D" id="2.60.40.230">
    <property type="entry name" value="Neocarzinostatin-like"/>
    <property type="match status" value="1"/>
</dbReference>
<keyword evidence="5" id="KW-1185">Reference proteome</keyword>
<feature type="chain" id="PRO_5038950931" description="PBP domain-containing protein" evidence="2">
    <location>
        <begin position="22"/>
        <end position="620"/>
    </location>
</feature>
<protein>
    <recommendedName>
        <fullName evidence="3">PBP domain-containing protein</fullName>
    </recommendedName>
</protein>
<feature type="non-terminal residue" evidence="4">
    <location>
        <position position="620"/>
    </location>
</feature>
<reference evidence="4 5" key="1">
    <citation type="submission" date="2018-01" db="EMBL/GenBank/DDBJ databases">
        <title>Draft genome sequence of Sphaerisporangium sp. 7K107.</title>
        <authorList>
            <person name="Sahin N."/>
            <person name="Saygin H."/>
            <person name="Ay H."/>
        </authorList>
    </citation>
    <scope>NUCLEOTIDE SEQUENCE [LARGE SCALE GENOMIC DNA]</scope>
    <source>
        <strain evidence="4 5">7K107</strain>
    </source>
</reference>
<name>A0A2W2GCY7_9ACTN</name>
<dbReference type="RefSeq" id="WP_146607450.1">
    <property type="nucleotide sequence ID" value="NZ_POUA01000103.1"/>
</dbReference>
<dbReference type="SUPFAM" id="SSF53850">
    <property type="entry name" value="Periplasmic binding protein-like II"/>
    <property type="match status" value="1"/>
</dbReference>
<proteinExistence type="inferred from homology"/>
<dbReference type="Pfam" id="PF12849">
    <property type="entry name" value="PBP_like_2"/>
    <property type="match status" value="1"/>
</dbReference>
<dbReference type="PANTHER" id="PTHR42996:SF1">
    <property type="entry name" value="PHOSPHATE-BINDING PROTEIN PSTS"/>
    <property type="match status" value="1"/>
</dbReference>
<dbReference type="AlphaFoldDB" id="A0A2W2GCY7"/>
<dbReference type="PANTHER" id="PTHR42996">
    <property type="entry name" value="PHOSPHATE-BINDING PROTEIN PSTS"/>
    <property type="match status" value="1"/>
</dbReference>
<dbReference type="InterPro" id="IPR024370">
    <property type="entry name" value="PBP_domain"/>
</dbReference>
<evidence type="ECO:0000259" key="3">
    <source>
        <dbReference type="Pfam" id="PF12849"/>
    </source>
</evidence>
<dbReference type="InterPro" id="IPR050962">
    <property type="entry name" value="Phosphate-bind_PstS"/>
</dbReference>
<feature type="domain" description="PBP" evidence="3">
    <location>
        <begin position="233"/>
        <end position="576"/>
    </location>
</feature>
<evidence type="ECO:0000313" key="5">
    <source>
        <dbReference type="Proteomes" id="UP000248544"/>
    </source>
</evidence>
<evidence type="ECO:0000256" key="1">
    <source>
        <dbReference type="ARBA" id="ARBA00008725"/>
    </source>
</evidence>